<dbReference type="Pfam" id="PF12833">
    <property type="entry name" value="HTH_18"/>
    <property type="match status" value="1"/>
</dbReference>
<dbReference type="InterPro" id="IPR009057">
    <property type="entry name" value="Homeodomain-like_sf"/>
</dbReference>
<reference evidence="5 6" key="1">
    <citation type="submission" date="2019-03" db="EMBL/GenBank/DDBJ databases">
        <title>Empedobacter tilapiae sp. nov., isolated from an intestine of Nile tilapia Oreochromis niloticus.</title>
        <authorList>
            <person name="Kim Y.-O."/>
            <person name="Yoon J.-H."/>
        </authorList>
    </citation>
    <scope>NUCLEOTIDE SEQUENCE [LARGE SCALE GENOMIC DNA]</scope>
    <source>
        <strain evidence="5 6">MRS2</strain>
    </source>
</reference>
<feature type="domain" description="HTH araC/xylS-type" evidence="4">
    <location>
        <begin position="152"/>
        <end position="248"/>
    </location>
</feature>
<name>A0A4Z1BUU6_9FLAO</name>
<keyword evidence="3" id="KW-0804">Transcription</keyword>
<dbReference type="SMART" id="SM00342">
    <property type="entry name" value="HTH_ARAC"/>
    <property type="match status" value="1"/>
</dbReference>
<dbReference type="GO" id="GO:0043565">
    <property type="term" value="F:sequence-specific DNA binding"/>
    <property type="evidence" value="ECO:0007669"/>
    <property type="project" value="InterPro"/>
</dbReference>
<protein>
    <submittedName>
        <fullName evidence="5">AraC family transcriptional regulator</fullName>
    </submittedName>
</protein>
<comment type="caution">
    <text evidence="5">The sequence shown here is derived from an EMBL/GenBank/DDBJ whole genome shotgun (WGS) entry which is preliminary data.</text>
</comment>
<dbReference type="EMBL" id="SRPE01000010">
    <property type="protein sequence ID" value="TGN24251.1"/>
    <property type="molecule type" value="Genomic_DNA"/>
</dbReference>
<keyword evidence="6" id="KW-1185">Reference proteome</keyword>
<proteinExistence type="predicted"/>
<gene>
    <name evidence="5" type="ORF">E4J94_13460</name>
</gene>
<keyword evidence="2" id="KW-0238">DNA-binding</keyword>
<evidence type="ECO:0000259" key="4">
    <source>
        <dbReference type="PROSITE" id="PS01124"/>
    </source>
</evidence>
<dbReference type="InterPro" id="IPR018062">
    <property type="entry name" value="HTH_AraC-typ_CS"/>
</dbReference>
<dbReference type="GO" id="GO:0003700">
    <property type="term" value="F:DNA-binding transcription factor activity"/>
    <property type="evidence" value="ECO:0007669"/>
    <property type="project" value="InterPro"/>
</dbReference>
<evidence type="ECO:0000313" key="5">
    <source>
        <dbReference type="EMBL" id="TGN24251.1"/>
    </source>
</evidence>
<accession>A0A4Z1BUU6</accession>
<evidence type="ECO:0000256" key="2">
    <source>
        <dbReference type="ARBA" id="ARBA00023125"/>
    </source>
</evidence>
<evidence type="ECO:0000256" key="1">
    <source>
        <dbReference type="ARBA" id="ARBA00023015"/>
    </source>
</evidence>
<organism evidence="5 6">
    <name type="scientific">Empedobacter tilapiae</name>
    <dbReference type="NCBI Taxonomy" id="2491114"/>
    <lineage>
        <taxon>Bacteria</taxon>
        <taxon>Pseudomonadati</taxon>
        <taxon>Bacteroidota</taxon>
        <taxon>Flavobacteriia</taxon>
        <taxon>Flavobacteriales</taxon>
        <taxon>Weeksellaceae</taxon>
        <taxon>Empedobacter</taxon>
    </lineage>
</organism>
<dbReference type="Gene3D" id="1.10.10.60">
    <property type="entry name" value="Homeodomain-like"/>
    <property type="match status" value="2"/>
</dbReference>
<dbReference type="SUPFAM" id="SSF46689">
    <property type="entry name" value="Homeodomain-like"/>
    <property type="match status" value="2"/>
</dbReference>
<sequence length="249" mass="29239">MNNTTQNKIHIEETVGIFVGQFSDNILHKHYALQISIASQNKFEIIDENSNKSSYSTCFINSNIKHQFKNNETSLIILINPISSIGHQLHNKFKNVQITSLNEDFEQLGEIFTDYLQCNSDFTNLINSINNYFINFKCQCELKNHFKDERIYKSIQYLEQNFDRVVSLEEIAGTCFLSKTRFLHLFKEKTSLNFRRYQLWNKLIKSLPYLKTHSITETAHQFGFTDSSHYNRTFKQTFGLSPKFLSSLK</sequence>
<dbReference type="OrthoDB" id="1189000at2"/>
<evidence type="ECO:0000313" key="6">
    <source>
        <dbReference type="Proteomes" id="UP000297998"/>
    </source>
</evidence>
<dbReference type="AlphaFoldDB" id="A0A4Z1BUU6"/>
<dbReference type="PROSITE" id="PS00041">
    <property type="entry name" value="HTH_ARAC_FAMILY_1"/>
    <property type="match status" value="1"/>
</dbReference>
<dbReference type="InterPro" id="IPR018060">
    <property type="entry name" value="HTH_AraC"/>
</dbReference>
<dbReference type="PANTHER" id="PTHR43280">
    <property type="entry name" value="ARAC-FAMILY TRANSCRIPTIONAL REGULATOR"/>
    <property type="match status" value="1"/>
</dbReference>
<dbReference type="PANTHER" id="PTHR43280:SF2">
    <property type="entry name" value="HTH-TYPE TRANSCRIPTIONAL REGULATOR EXSA"/>
    <property type="match status" value="1"/>
</dbReference>
<dbReference type="Proteomes" id="UP000297998">
    <property type="component" value="Unassembled WGS sequence"/>
</dbReference>
<dbReference type="RefSeq" id="WP_135836321.1">
    <property type="nucleotide sequence ID" value="NZ_SRPE01000010.1"/>
</dbReference>
<dbReference type="PROSITE" id="PS01124">
    <property type="entry name" value="HTH_ARAC_FAMILY_2"/>
    <property type="match status" value="1"/>
</dbReference>
<keyword evidence="1" id="KW-0805">Transcription regulation</keyword>
<evidence type="ECO:0000256" key="3">
    <source>
        <dbReference type="ARBA" id="ARBA00023163"/>
    </source>
</evidence>